<dbReference type="AlphaFoldDB" id="A0A2P2JJ12"/>
<evidence type="ECO:0000256" key="1">
    <source>
        <dbReference type="SAM" id="Phobius"/>
    </source>
</evidence>
<dbReference type="EMBL" id="GGEC01012994">
    <property type="protein sequence ID" value="MBW93477.1"/>
    <property type="molecule type" value="Transcribed_RNA"/>
</dbReference>
<evidence type="ECO:0000313" key="2">
    <source>
        <dbReference type="EMBL" id="MBW93477.1"/>
    </source>
</evidence>
<sequence>MCIVVGFPNHRSSLKVNQFPNFSFFLDSLFYPPYNLLLLMPFFLLMRH</sequence>
<keyword evidence="1" id="KW-0812">Transmembrane</keyword>
<protein>
    <submittedName>
        <fullName evidence="2">Uncharacterized protein</fullName>
    </submittedName>
</protein>
<keyword evidence="1" id="KW-0472">Membrane</keyword>
<name>A0A2P2JJ12_RHIMU</name>
<keyword evidence="1" id="KW-1133">Transmembrane helix</keyword>
<feature type="transmembrane region" description="Helical" evidence="1">
    <location>
        <begin position="29"/>
        <end position="46"/>
    </location>
</feature>
<accession>A0A2P2JJ12</accession>
<proteinExistence type="predicted"/>
<organism evidence="2">
    <name type="scientific">Rhizophora mucronata</name>
    <name type="common">Asiatic mangrove</name>
    <dbReference type="NCBI Taxonomy" id="61149"/>
    <lineage>
        <taxon>Eukaryota</taxon>
        <taxon>Viridiplantae</taxon>
        <taxon>Streptophyta</taxon>
        <taxon>Embryophyta</taxon>
        <taxon>Tracheophyta</taxon>
        <taxon>Spermatophyta</taxon>
        <taxon>Magnoliopsida</taxon>
        <taxon>eudicotyledons</taxon>
        <taxon>Gunneridae</taxon>
        <taxon>Pentapetalae</taxon>
        <taxon>rosids</taxon>
        <taxon>fabids</taxon>
        <taxon>Malpighiales</taxon>
        <taxon>Rhizophoraceae</taxon>
        <taxon>Rhizophora</taxon>
    </lineage>
</organism>
<reference evidence="2" key="1">
    <citation type="submission" date="2018-02" db="EMBL/GenBank/DDBJ databases">
        <title>Rhizophora mucronata_Transcriptome.</title>
        <authorList>
            <person name="Meera S.P."/>
            <person name="Sreeshan A."/>
            <person name="Augustine A."/>
        </authorList>
    </citation>
    <scope>NUCLEOTIDE SEQUENCE</scope>
    <source>
        <tissue evidence="2">Leaf</tissue>
    </source>
</reference>